<dbReference type="EMBL" id="JARPOI010000017">
    <property type="protein sequence ID" value="KAJ9141512.1"/>
    <property type="molecule type" value="Genomic_DNA"/>
</dbReference>
<accession>A0ABQ9KMW8</accession>
<dbReference type="EMBL" id="JARPOI010000017">
    <property type="protein sequence ID" value="KAJ9141513.1"/>
    <property type="molecule type" value="Genomic_DNA"/>
</dbReference>
<feature type="signal peptide" evidence="1">
    <location>
        <begin position="1"/>
        <end position="24"/>
    </location>
</feature>
<evidence type="ECO:0000256" key="1">
    <source>
        <dbReference type="SAM" id="SignalP"/>
    </source>
</evidence>
<proteinExistence type="predicted"/>
<sequence length="76" mass="8443">MERISLKSTAFFVIFFLASSGLWGEYEGGAEAFHLRCPRTIDCNQVCNGFPNCCIDGQCYCNPCPSIAHQHLPLNV</sequence>
<feature type="chain" id="PRO_5045031216" evidence="1">
    <location>
        <begin position="25"/>
        <end position="76"/>
    </location>
</feature>
<reference evidence="2" key="1">
    <citation type="journal article" date="2023" name="Plant Biotechnol. J.">
        <title>Chromosome-level wild Hevea brasiliensis genome provides new tools for genomic-assisted breeding and valuable loci to elevate rubber yield.</title>
        <authorList>
            <person name="Cheng H."/>
            <person name="Song X."/>
            <person name="Hu Y."/>
            <person name="Wu T."/>
            <person name="Yang Q."/>
            <person name="An Z."/>
            <person name="Feng S."/>
            <person name="Deng Z."/>
            <person name="Wu W."/>
            <person name="Zeng X."/>
            <person name="Tu M."/>
            <person name="Wang X."/>
            <person name="Huang H."/>
        </authorList>
    </citation>
    <scope>NUCLEOTIDE SEQUENCE</scope>
    <source>
        <strain evidence="2">MT/VB/25A 57/8</strain>
    </source>
</reference>
<organism evidence="2 3">
    <name type="scientific">Hevea brasiliensis</name>
    <name type="common">Para rubber tree</name>
    <name type="synonym">Siphonia brasiliensis</name>
    <dbReference type="NCBI Taxonomy" id="3981"/>
    <lineage>
        <taxon>Eukaryota</taxon>
        <taxon>Viridiplantae</taxon>
        <taxon>Streptophyta</taxon>
        <taxon>Embryophyta</taxon>
        <taxon>Tracheophyta</taxon>
        <taxon>Spermatophyta</taxon>
        <taxon>Magnoliopsida</taxon>
        <taxon>eudicotyledons</taxon>
        <taxon>Gunneridae</taxon>
        <taxon>Pentapetalae</taxon>
        <taxon>rosids</taxon>
        <taxon>fabids</taxon>
        <taxon>Malpighiales</taxon>
        <taxon>Euphorbiaceae</taxon>
        <taxon>Crotonoideae</taxon>
        <taxon>Micrandreae</taxon>
        <taxon>Hevea</taxon>
    </lineage>
</organism>
<gene>
    <name evidence="2" type="ORF">P3X46_032040</name>
</gene>
<evidence type="ECO:0000313" key="2">
    <source>
        <dbReference type="EMBL" id="KAJ9141513.1"/>
    </source>
</evidence>
<protein>
    <submittedName>
        <fullName evidence="2">Uncharacterized protein</fullName>
    </submittedName>
</protein>
<dbReference type="Proteomes" id="UP001174677">
    <property type="component" value="Chromosome 17"/>
</dbReference>
<keyword evidence="3" id="KW-1185">Reference proteome</keyword>
<keyword evidence="1" id="KW-0732">Signal</keyword>
<comment type="caution">
    <text evidence="2">The sequence shown here is derived from an EMBL/GenBank/DDBJ whole genome shotgun (WGS) entry which is preliminary data.</text>
</comment>
<evidence type="ECO:0000313" key="3">
    <source>
        <dbReference type="Proteomes" id="UP001174677"/>
    </source>
</evidence>
<name>A0ABQ9KMW8_HEVBR</name>